<dbReference type="SMART" id="SM00091">
    <property type="entry name" value="PAS"/>
    <property type="match status" value="2"/>
</dbReference>
<dbReference type="InterPro" id="IPR000700">
    <property type="entry name" value="PAS-assoc_C"/>
</dbReference>
<dbReference type="PRINTS" id="PR00344">
    <property type="entry name" value="BCTRLSENSOR"/>
</dbReference>
<dbReference type="InterPro" id="IPR005467">
    <property type="entry name" value="His_kinase_dom"/>
</dbReference>
<gene>
    <name evidence="16" type="primary">luxQ</name>
    <name evidence="16" type="ORF">DSM106044_02885</name>
</gene>
<dbReference type="SUPFAM" id="SSF52172">
    <property type="entry name" value="CheY-like"/>
    <property type="match status" value="2"/>
</dbReference>
<keyword evidence="6 16" id="KW-0418">Kinase</keyword>
<dbReference type="Gene3D" id="3.40.50.2300">
    <property type="match status" value="2"/>
</dbReference>
<dbReference type="InterPro" id="IPR036097">
    <property type="entry name" value="HisK_dim/P_sf"/>
</dbReference>
<dbReference type="SMART" id="SM00387">
    <property type="entry name" value="HATPase_c"/>
    <property type="match status" value="1"/>
</dbReference>
<dbReference type="Pfam" id="PF08447">
    <property type="entry name" value="PAS_3"/>
    <property type="match status" value="1"/>
</dbReference>
<organism evidence="16 17">
    <name type="scientific">Robinsoniella peoriensis</name>
    <dbReference type="NCBI Taxonomy" id="180332"/>
    <lineage>
        <taxon>Bacteria</taxon>
        <taxon>Bacillati</taxon>
        <taxon>Bacillota</taxon>
        <taxon>Clostridia</taxon>
        <taxon>Lachnospirales</taxon>
        <taxon>Lachnospiraceae</taxon>
        <taxon>Robinsoniella</taxon>
    </lineage>
</organism>
<dbReference type="Proteomes" id="UP000306509">
    <property type="component" value="Unassembled WGS sequence"/>
</dbReference>
<evidence type="ECO:0000256" key="10">
    <source>
        <dbReference type="PROSITE-ProRule" id="PRU00169"/>
    </source>
</evidence>
<dbReference type="InterPro" id="IPR035965">
    <property type="entry name" value="PAS-like_dom_sf"/>
</dbReference>
<dbReference type="InterPro" id="IPR001610">
    <property type="entry name" value="PAC"/>
</dbReference>
<dbReference type="SMART" id="SM00448">
    <property type="entry name" value="REC"/>
    <property type="match status" value="2"/>
</dbReference>
<evidence type="ECO:0000256" key="8">
    <source>
        <dbReference type="ARBA" id="ARBA00024867"/>
    </source>
</evidence>
<evidence type="ECO:0000259" key="13">
    <source>
        <dbReference type="PROSITE" id="PS50110"/>
    </source>
</evidence>
<feature type="domain" description="PAC" evidence="15">
    <location>
        <begin position="238"/>
        <end position="288"/>
    </location>
</feature>
<comment type="catalytic activity">
    <reaction evidence="1">
        <text>ATP + protein L-histidine = ADP + protein N-phospho-L-histidine.</text>
        <dbReference type="EC" id="2.7.13.3"/>
    </reaction>
</comment>
<dbReference type="InterPro" id="IPR001789">
    <property type="entry name" value="Sig_transdc_resp-reg_receiver"/>
</dbReference>
<evidence type="ECO:0000256" key="7">
    <source>
        <dbReference type="ARBA" id="ARBA00023012"/>
    </source>
</evidence>
<evidence type="ECO:0000256" key="2">
    <source>
        <dbReference type="ARBA" id="ARBA00006402"/>
    </source>
</evidence>
<dbReference type="STRING" id="180332.GCA_000797495_05114"/>
<name>A0A4V6HRS9_9FIRM</name>
<dbReference type="PROSITE" id="PS50110">
    <property type="entry name" value="RESPONSE_REGULATORY"/>
    <property type="match status" value="2"/>
</dbReference>
<evidence type="ECO:0000259" key="12">
    <source>
        <dbReference type="PROSITE" id="PS50109"/>
    </source>
</evidence>
<dbReference type="RefSeq" id="WP_138002690.1">
    <property type="nucleotide sequence ID" value="NZ_QGQD01000057.1"/>
</dbReference>
<dbReference type="PROSITE" id="PS50112">
    <property type="entry name" value="PAS"/>
    <property type="match status" value="2"/>
</dbReference>
<evidence type="ECO:0000259" key="14">
    <source>
        <dbReference type="PROSITE" id="PS50112"/>
    </source>
</evidence>
<evidence type="ECO:0000313" key="17">
    <source>
        <dbReference type="Proteomes" id="UP000306509"/>
    </source>
</evidence>
<evidence type="ECO:0000259" key="15">
    <source>
        <dbReference type="PROSITE" id="PS50113"/>
    </source>
</evidence>
<dbReference type="Pfam" id="PF13426">
    <property type="entry name" value="PAS_9"/>
    <property type="match status" value="1"/>
</dbReference>
<feature type="modified residue" description="4-aspartylphosphate" evidence="10">
    <location>
        <position position="883"/>
    </location>
</feature>
<dbReference type="SUPFAM" id="SSF47384">
    <property type="entry name" value="Homodimeric domain of signal transducing histidine kinase"/>
    <property type="match status" value="1"/>
</dbReference>
<evidence type="ECO:0000313" key="16">
    <source>
        <dbReference type="EMBL" id="TLD00218.1"/>
    </source>
</evidence>
<dbReference type="PROSITE" id="PS50113">
    <property type="entry name" value="PAC"/>
    <property type="match status" value="2"/>
</dbReference>
<evidence type="ECO:0000256" key="11">
    <source>
        <dbReference type="SAM" id="Coils"/>
    </source>
</evidence>
<evidence type="ECO:0000256" key="5">
    <source>
        <dbReference type="ARBA" id="ARBA00022553"/>
    </source>
</evidence>
<dbReference type="PANTHER" id="PTHR43719:SF28">
    <property type="entry name" value="PEROXIDE STRESS-ACTIVATED HISTIDINE KINASE MAK1-RELATED"/>
    <property type="match status" value="1"/>
</dbReference>
<dbReference type="EMBL" id="QGQD01000057">
    <property type="protein sequence ID" value="TLD00218.1"/>
    <property type="molecule type" value="Genomic_DNA"/>
</dbReference>
<feature type="domain" description="PAC" evidence="15">
    <location>
        <begin position="373"/>
        <end position="424"/>
    </location>
</feature>
<accession>A0A4V6HRS9</accession>
<protein>
    <recommendedName>
        <fullName evidence="9">Circadian input-output histidine kinase CikA</fullName>
        <ecNumber evidence="3">2.7.13.3</ecNumber>
    </recommendedName>
    <alternativeName>
        <fullName evidence="4">Stage 0 sporulation protein A homolog</fullName>
    </alternativeName>
</protein>
<dbReference type="InterPro" id="IPR036890">
    <property type="entry name" value="HATPase_C_sf"/>
</dbReference>
<feature type="domain" description="Response regulatory" evidence="13">
    <location>
        <begin position="829"/>
        <end position="949"/>
    </location>
</feature>
<comment type="similarity">
    <text evidence="2">In the N-terminal section; belongs to the phytochrome family.</text>
</comment>
<sequence length="1088" mass="124676">MTDHEKREIITFADNILERYFCEGDIDYFISTLSQDIIWLGAGEKQRAEGKEEVSRHFLEGKDDLILCDMWDKRYVVSELGPDYYLCEGESMLEAKPDTGMNMHTRQRITFIFRRTDKGLETMHIHNSVPLSAMGEDELFPVEAAKEAYEKMQEKVIEQNRQIELMMSQLPGGMAVCGMDESFTVKWVSPGLCRILGCGSRNTYDGELRISFRDFIFPEDRESVRQQVEKAFEAGDIYSLEYRILRPDGKVLWVMDIGKKVTDGIEPSVSCFITDISERKNQEFRLIKANQEVKRQADFLTQLYNTIPSGIIQLSTDPSHKIYYANRRAWEIYGYNGEEFLQNGKDTFDLVLKEENQHFRSVFDNLKCTGDKVAYEREGVGKDGTRYWVSVFMERLINANGIEVIQAVLNDITENKLLSKEREQEQLLENQILRAAIYTAYPLIMKINLSKNTYECLTSGHFIMQHDDHGNYHEMIEKVYPLIYPAYREEYKRTFDKDGILKRFESGSNDIYTEFRQMGEDGRYHWVANHVIFVANPYDEDVFAIMLFRVLDEQRAEKARQEQLLRDTLAAAESANNAKSDFLSRMSHDIRTPMNAIIGMSTIGQLKINDKNRMLDCFRKIDASSRYLLALINDILDMSKIERGKMVLTNSKFEFTEFIKNLTEVIYPQSVMRGIDFEVHHEEPLERFYIGDSLRMNQILMNLLSNAMKFTHSGGNIILGIREVRRSNSIANLEFTISDTGVGMTEDFMKKLYQPFEQESSDIARNQTGSGLGLSIVHNLVQLMRGTIQVKSDVGKGTSFRVEIPLGLAEDDAKEENDRKSKELLRGLSVLIVDDDSIVGEQASMILSNIGAKSIWVDSGQRAIEEVETALTNECLFDLALIDWKMPDMDGIETTRRIRELTGPNTMIIIISAYDWSMIEAEAKAAGADYFIAKPLFKATLYDTLIQLQITHNEPEVKKGYHLNGQRVLLVEDNVLNMEIAKSLLEMHQMEVDTAEDGAEALEKFQSMPENYYLAILMDIRMPVMNGLDAARSIRGLLRKDAGAIPIIAMSANAFDEDKNQAFEAGMNGYLVKPVDVDKLFQTLEKYI</sequence>
<dbReference type="InterPro" id="IPR032710">
    <property type="entry name" value="NTF2-like_dom_sf"/>
</dbReference>
<keyword evidence="5 10" id="KW-0597">Phosphoprotein</keyword>
<dbReference type="InterPro" id="IPR000014">
    <property type="entry name" value="PAS"/>
</dbReference>
<comment type="function">
    <text evidence="8">May play the central regulatory role in sporulation. It may be an element of the effector pathway responsible for the activation of sporulation genes in response to nutritional stress. Spo0A may act in concert with spo0H (a sigma factor) to control the expression of some genes that are critical to the sporulation process.</text>
</comment>
<dbReference type="SMART" id="SM00388">
    <property type="entry name" value="HisKA"/>
    <property type="match status" value="1"/>
</dbReference>
<keyword evidence="7" id="KW-0902">Two-component regulatory system</keyword>
<dbReference type="NCBIfam" id="TIGR00229">
    <property type="entry name" value="sensory_box"/>
    <property type="match status" value="2"/>
</dbReference>
<dbReference type="CDD" id="cd00082">
    <property type="entry name" value="HisKA"/>
    <property type="match status" value="1"/>
</dbReference>
<dbReference type="GO" id="GO:0000155">
    <property type="term" value="F:phosphorelay sensor kinase activity"/>
    <property type="evidence" value="ECO:0007669"/>
    <property type="project" value="InterPro"/>
</dbReference>
<dbReference type="InterPro" id="IPR011006">
    <property type="entry name" value="CheY-like_superfamily"/>
</dbReference>
<dbReference type="Pfam" id="PF02518">
    <property type="entry name" value="HATPase_c"/>
    <property type="match status" value="1"/>
</dbReference>
<evidence type="ECO:0000256" key="6">
    <source>
        <dbReference type="ARBA" id="ARBA00022777"/>
    </source>
</evidence>
<feature type="domain" description="Histidine kinase" evidence="12">
    <location>
        <begin position="585"/>
        <end position="808"/>
    </location>
</feature>
<dbReference type="SUPFAM" id="SSF55874">
    <property type="entry name" value="ATPase domain of HSP90 chaperone/DNA topoisomerase II/histidine kinase"/>
    <property type="match status" value="1"/>
</dbReference>
<dbReference type="InterPro" id="IPR004358">
    <property type="entry name" value="Sig_transdc_His_kin-like_C"/>
</dbReference>
<dbReference type="CDD" id="cd17546">
    <property type="entry name" value="REC_hyHK_CKI1_RcsC-like"/>
    <property type="match status" value="2"/>
</dbReference>
<dbReference type="Gene3D" id="3.30.450.20">
    <property type="entry name" value="PAS domain"/>
    <property type="match status" value="2"/>
</dbReference>
<evidence type="ECO:0000256" key="9">
    <source>
        <dbReference type="ARBA" id="ARBA00074306"/>
    </source>
</evidence>
<dbReference type="EC" id="2.7.13.3" evidence="3"/>
<feature type="domain" description="Response regulatory" evidence="13">
    <location>
        <begin position="967"/>
        <end position="1088"/>
    </location>
</feature>
<dbReference type="InterPro" id="IPR003661">
    <property type="entry name" value="HisK_dim/P_dom"/>
</dbReference>
<reference evidence="16 17" key="1">
    <citation type="journal article" date="2019" name="Anaerobe">
        <title>Detection of Robinsoniella peoriensis in multiple bone samples of a trauma patient.</title>
        <authorList>
            <person name="Schrottner P."/>
            <person name="Hartwich K."/>
            <person name="Bunk B."/>
            <person name="Schober I."/>
            <person name="Helbig S."/>
            <person name="Rudolph W.W."/>
            <person name="Gunzer F."/>
        </authorList>
    </citation>
    <scope>NUCLEOTIDE SEQUENCE [LARGE SCALE GENOMIC DNA]</scope>
    <source>
        <strain evidence="16 17">DSM 106044</strain>
    </source>
</reference>
<dbReference type="SUPFAM" id="SSF55785">
    <property type="entry name" value="PYP-like sensor domain (PAS domain)"/>
    <property type="match status" value="2"/>
</dbReference>
<dbReference type="Pfam" id="PF00072">
    <property type="entry name" value="Response_reg"/>
    <property type="match status" value="2"/>
</dbReference>
<dbReference type="FunFam" id="3.30.565.10:FF:000010">
    <property type="entry name" value="Sensor histidine kinase RcsC"/>
    <property type="match status" value="1"/>
</dbReference>
<keyword evidence="17" id="KW-1185">Reference proteome</keyword>
<evidence type="ECO:0000256" key="1">
    <source>
        <dbReference type="ARBA" id="ARBA00000085"/>
    </source>
</evidence>
<dbReference type="InterPro" id="IPR050956">
    <property type="entry name" value="2C_system_His_kinase"/>
</dbReference>
<comment type="caution">
    <text evidence="16">The sequence shown here is derived from an EMBL/GenBank/DDBJ whole genome shotgun (WGS) entry which is preliminary data.</text>
</comment>
<keyword evidence="11" id="KW-0175">Coiled coil</keyword>
<dbReference type="InterPro" id="IPR013655">
    <property type="entry name" value="PAS_fold_3"/>
</dbReference>
<dbReference type="Gene3D" id="3.30.565.10">
    <property type="entry name" value="Histidine kinase-like ATPase, C-terminal domain"/>
    <property type="match status" value="1"/>
</dbReference>
<feature type="domain" description="PAS" evidence="14">
    <location>
        <begin position="296"/>
        <end position="365"/>
    </location>
</feature>
<proteinExistence type="inferred from homology"/>
<feature type="domain" description="PAS" evidence="14">
    <location>
        <begin position="179"/>
        <end position="235"/>
    </location>
</feature>
<dbReference type="Pfam" id="PF00512">
    <property type="entry name" value="HisKA"/>
    <property type="match status" value="1"/>
</dbReference>
<dbReference type="PROSITE" id="PS50109">
    <property type="entry name" value="HIS_KIN"/>
    <property type="match status" value="1"/>
</dbReference>
<feature type="coiled-coil region" evidence="11">
    <location>
        <begin position="142"/>
        <end position="169"/>
    </location>
</feature>
<keyword evidence="16" id="KW-0808">Transferase</keyword>
<evidence type="ECO:0000256" key="3">
    <source>
        <dbReference type="ARBA" id="ARBA00012438"/>
    </source>
</evidence>
<dbReference type="CDD" id="cd00130">
    <property type="entry name" value="PAS"/>
    <property type="match status" value="2"/>
</dbReference>
<dbReference type="PANTHER" id="PTHR43719">
    <property type="entry name" value="TWO-COMPONENT HISTIDINE KINASE"/>
    <property type="match status" value="1"/>
</dbReference>
<dbReference type="Gene3D" id="1.10.287.130">
    <property type="match status" value="1"/>
</dbReference>
<dbReference type="AlphaFoldDB" id="A0A4V6HRS9"/>
<dbReference type="Gene3D" id="3.10.450.50">
    <property type="match status" value="1"/>
</dbReference>
<dbReference type="SUPFAM" id="SSF54427">
    <property type="entry name" value="NTF2-like"/>
    <property type="match status" value="1"/>
</dbReference>
<feature type="modified residue" description="4-aspartylphosphate" evidence="10">
    <location>
        <position position="1019"/>
    </location>
</feature>
<dbReference type="SMART" id="SM00086">
    <property type="entry name" value="PAC"/>
    <property type="match status" value="3"/>
</dbReference>
<dbReference type="InterPro" id="IPR003594">
    <property type="entry name" value="HATPase_dom"/>
</dbReference>
<dbReference type="CDD" id="cd16922">
    <property type="entry name" value="HATPase_EvgS-ArcB-TorS-like"/>
    <property type="match status" value="1"/>
</dbReference>
<evidence type="ECO:0000256" key="4">
    <source>
        <dbReference type="ARBA" id="ARBA00018672"/>
    </source>
</evidence>